<evidence type="ECO:0000259" key="10">
    <source>
        <dbReference type="Pfam" id="PF00931"/>
    </source>
</evidence>
<reference evidence="13 14" key="1">
    <citation type="journal article" date="2017" name="Genome Biol.">
        <title>New reference genome sequences of hot pepper reveal the massive evolution of plant disease-resistance genes by retroduplication.</title>
        <authorList>
            <person name="Kim S."/>
            <person name="Park J."/>
            <person name="Yeom S.I."/>
            <person name="Kim Y.M."/>
            <person name="Seo E."/>
            <person name="Kim K.T."/>
            <person name="Kim M.S."/>
            <person name="Lee J.M."/>
            <person name="Cheong K."/>
            <person name="Shin H.S."/>
            <person name="Kim S.B."/>
            <person name="Han K."/>
            <person name="Lee J."/>
            <person name="Park M."/>
            <person name="Lee H.A."/>
            <person name="Lee H.Y."/>
            <person name="Lee Y."/>
            <person name="Oh S."/>
            <person name="Lee J.H."/>
            <person name="Choi E."/>
            <person name="Choi E."/>
            <person name="Lee S.E."/>
            <person name="Jeon J."/>
            <person name="Kim H."/>
            <person name="Choi G."/>
            <person name="Song H."/>
            <person name="Lee J."/>
            <person name="Lee S.C."/>
            <person name="Kwon J.K."/>
            <person name="Lee H.Y."/>
            <person name="Koo N."/>
            <person name="Hong Y."/>
            <person name="Kim R.W."/>
            <person name="Kang W.H."/>
            <person name="Huh J.H."/>
            <person name="Kang B.C."/>
            <person name="Yang T.J."/>
            <person name="Lee Y.H."/>
            <person name="Bennetzen J.L."/>
            <person name="Choi D."/>
        </authorList>
    </citation>
    <scope>NUCLEOTIDE SEQUENCE [LARGE SCALE GENOMIC DNA]</scope>
    <source>
        <strain evidence="14">cv. PBC81</strain>
    </source>
</reference>
<dbReference type="InterPro" id="IPR002182">
    <property type="entry name" value="NB-ARC"/>
</dbReference>
<proteinExistence type="inferred from homology"/>
<evidence type="ECO:0000256" key="5">
    <source>
        <dbReference type="ARBA" id="ARBA00022741"/>
    </source>
</evidence>
<keyword evidence="3" id="KW-0433">Leucine-rich repeat</keyword>
<reference evidence="14" key="2">
    <citation type="journal article" date="2017" name="J. Anim. Genet.">
        <title>Multiple reference genome sequences of hot pepper reveal the massive evolution of plant disease resistance genes by retroduplication.</title>
        <authorList>
            <person name="Kim S."/>
            <person name="Park J."/>
            <person name="Yeom S.-I."/>
            <person name="Kim Y.-M."/>
            <person name="Seo E."/>
            <person name="Kim K.-T."/>
            <person name="Kim M.-S."/>
            <person name="Lee J.M."/>
            <person name="Cheong K."/>
            <person name="Shin H.-S."/>
            <person name="Kim S.-B."/>
            <person name="Han K."/>
            <person name="Lee J."/>
            <person name="Park M."/>
            <person name="Lee H.-A."/>
            <person name="Lee H.-Y."/>
            <person name="Lee Y."/>
            <person name="Oh S."/>
            <person name="Lee J.H."/>
            <person name="Choi E."/>
            <person name="Choi E."/>
            <person name="Lee S.E."/>
            <person name="Jeon J."/>
            <person name="Kim H."/>
            <person name="Choi G."/>
            <person name="Song H."/>
            <person name="Lee J."/>
            <person name="Lee S.-C."/>
            <person name="Kwon J.-K."/>
            <person name="Lee H.-Y."/>
            <person name="Koo N."/>
            <person name="Hong Y."/>
            <person name="Kim R.W."/>
            <person name="Kang W.-H."/>
            <person name="Huh J.H."/>
            <person name="Kang B.-C."/>
            <person name="Yang T.-J."/>
            <person name="Lee Y.-H."/>
            <person name="Bennetzen J.L."/>
            <person name="Choi D."/>
        </authorList>
    </citation>
    <scope>NUCLEOTIDE SEQUENCE [LARGE SCALE GENOMIC DNA]</scope>
    <source>
        <strain evidence="14">cv. PBC81</strain>
    </source>
</reference>
<dbReference type="CDD" id="cd14798">
    <property type="entry name" value="RX-CC_like"/>
    <property type="match status" value="1"/>
</dbReference>
<protein>
    <recommendedName>
        <fullName evidence="15">NB-ARC domain-containing protein</fullName>
    </recommendedName>
</protein>
<feature type="domain" description="NB-ARC" evidence="10">
    <location>
        <begin position="106"/>
        <end position="206"/>
    </location>
</feature>
<feature type="domain" description="Disease resistance protein winged helix" evidence="12">
    <location>
        <begin position="257"/>
        <end position="304"/>
    </location>
</feature>
<keyword evidence="14" id="KW-1185">Reference proteome</keyword>
<keyword evidence="6" id="KW-0611">Plant defense</keyword>
<evidence type="ECO:0000259" key="12">
    <source>
        <dbReference type="Pfam" id="PF23559"/>
    </source>
</evidence>
<dbReference type="GO" id="GO:0016020">
    <property type="term" value="C:membrane"/>
    <property type="evidence" value="ECO:0007669"/>
    <property type="project" value="UniProtKB-SubCell"/>
</dbReference>
<dbReference type="PANTHER" id="PTHR23155">
    <property type="entry name" value="DISEASE RESISTANCE PROTEIN RP"/>
    <property type="match status" value="1"/>
</dbReference>
<dbReference type="GO" id="GO:0098542">
    <property type="term" value="P:defense response to other organism"/>
    <property type="evidence" value="ECO:0007669"/>
    <property type="project" value="TreeGrafter"/>
</dbReference>
<keyword evidence="9" id="KW-0472">Membrane</keyword>
<dbReference type="OrthoDB" id="1712054at2759"/>
<comment type="subcellular location">
    <subcellularLocation>
        <location evidence="1">Membrane</location>
        <topology evidence="1">Peripheral membrane protein</topology>
    </subcellularLocation>
</comment>
<dbReference type="Gene3D" id="1.10.10.10">
    <property type="entry name" value="Winged helix-like DNA-binding domain superfamily/Winged helix DNA-binding domain"/>
    <property type="match status" value="1"/>
</dbReference>
<organism evidence="13 14">
    <name type="scientific">Capsicum baccatum</name>
    <name type="common">Peruvian pepper</name>
    <dbReference type="NCBI Taxonomy" id="33114"/>
    <lineage>
        <taxon>Eukaryota</taxon>
        <taxon>Viridiplantae</taxon>
        <taxon>Streptophyta</taxon>
        <taxon>Embryophyta</taxon>
        <taxon>Tracheophyta</taxon>
        <taxon>Spermatophyta</taxon>
        <taxon>Magnoliopsida</taxon>
        <taxon>eudicotyledons</taxon>
        <taxon>Gunneridae</taxon>
        <taxon>Pentapetalae</taxon>
        <taxon>asterids</taxon>
        <taxon>lamiids</taxon>
        <taxon>Solanales</taxon>
        <taxon>Solanaceae</taxon>
        <taxon>Solanoideae</taxon>
        <taxon>Capsiceae</taxon>
        <taxon>Capsicum</taxon>
    </lineage>
</organism>
<dbReference type="Pfam" id="PF00931">
    <property type="entry name" value="NB-ARC"/>
    <property type="match status" value="1"/>
</dbReference>
<keyword evidence="5" id="KW-0547">Nucleotide-binding</keyword>
<keyword evidence="4" id="KW-0677">Repeat</keyword>
<evidence type="ECO:0000313" key="13">
    <source>
        <dbReference type="EMBL" id="PHT49011.1"/>
    </source>
</evidence>
<evidence type="ECO:0000259" key="11">
    <source>
        <dbReference type="Pfam" id="PF14244"/>
    </source>
</evidence>
<dbReference type="PANTHER" id="PTHR23155:SF1228">
    <property type="entry name" value="NB-ARC DOMAIN CONTAINING PROTEIN, EXPRESSED"/>
    <property type="match status" value="1"/>
</dbReference>
<dbReference type="InterPro" id="IPR027417">
    <property type="entry name" value="P-loop_NTPase"/>
</dbReference>
<dbReference type="Gene3D" id="3.40.50.300">
    <property type="entry name" value="P-loop containing nucleotide triphosphate hydrolases"/>
    <property type="match status" value="1"/>
</dbReference>
<evidence type="ECO:0000256" key="7">
    <source>
        <dbReference type="ARBA" id="ARBA00022840"/>
    </source>
</evidence>
<evidence type="ECO:0000256" key="2">
    <source>
        <dbReference type="ARBA" id="ARBA00008894"/>
    </source>
</evidence>
<comment type="caution">
    <text evidence="13">The sequence shown here is derived from an EMBL/GenBank/DDBJ whole genome shotgun (WGS) entry which is preliminary data.</text>
</comment>
<gene>
    <name evidence="13" type="ORF">CQW23_13219</name>
</gene>
<feature type="domain" description="Retrotransposon Copia-like N-terminal" evidence="11">
    <location>
        <begin position="432"/>
        <end position="474"/>
    </location>
</feature>
<sequence length="527" mass="60932">MSDGPLFMTLLLRNLNEFLNFYADSVVLIEEEISWVKEDLEHIRSFFRNVEQELHRYLWTRVLDVAYEAEHSINSILAGDRGLFHLIFLLPNTIEKIKLFIKRGFEEETEWIIRKLTSGPSEVDVISIVGMPGLGKTTLAYRVYNDKSVIGHFDVRSWCTIDQERNDKKLLQKIFNQVIGLKGSFNEDRIDHDVVDKLRKHLFVKRKEKKEALWLEVLNNLSSFIFKDEEEVMKVIQLSYGQLSDHLKPCFLYLASYPKDEDIDISLLKHLWSNEGLVEPNDFNSVEEVMELYMDELISSSLVIVRGEVELNGFDLTSDELLRIGRSLPKLQKLRLSNASIQGGKEWNMEQVTFHNLKSLALFEIPESFGDIASLKSIVVLESPRAEELALKMKKYIEEITGEDRLDVQFCYILSIMAPNADQSDPLFIGASDSSSVVLVPIKLTGSENYSLWSRSMCIALLWKRNFGFFTGTWNKKSYREELHEQWETCNTIVISWILNTVSESLLYGIVYATNGCAVWEDLKEIY</sequence>
<evidence type="ECO:0000256" key="9">
    <source>
        <dbReference type="ARBA" id="ARBA00023136"/>
    </source>
</evidence>
<dbReference type="Pfam" id="PF23559">
    <property type="entry name" value="WHD_DRP"/>
    <property type="match status" value="1"/>
</dbReference>
<evidence type="ECO:0008006" key="15">
    <source>
        <dbReference type="Google" id="ProtNLM"/>
    </source>
</evidence>
<dbReference type="SUPFAM" id="SSF52540">
    <property type="entry name" value="P-loop containing nucleoside triphosphate hydrolases"/>
    <property type="match status" value="1"/>
</dbReference>
<keyword evidence="8" id="KW-0175">Coiled coil</keyword>
<evidence type="ECO:0000256" key="1">
    <source>
        <dbReference type="ARBA" id="ARBA00004170"/>
    </source>
</evidence>
<dbReference type="GO" id="GO:0005524">
    <property type="term" value="F:ATP binding"/>
    <property type="evidence" value="ECO:0007669"/>
    <property type="project" value="UniProtKB-KW"/>
</dbReference>
<dbReference type="AlphaFoldDB" id="A0A2G2WUY9"/>
<evidence type="ECO:0000313" key="14">
    <source>
        <dbReference type="Proteomes" id="UP000224567"/>
    </source>
</evidence>
<evidence type="ECO:0000256" key="3">
    <source>
        <dbReference type="ARBA" id="ARBA00022614"/>
    </source>
</evidence>
<evidence type="ECO:0000256" key="8">
    <source>
        <dbReference type="ARBA" id="ARBA00023054"/>
    </source>
</evidence>
<dbReference type="Proteomes" id="UP000224567">
    <property type="component" value="Unassembled WGS sequence"/>
</dbReference>
<evidence type="ECO:0000256" key="4">
    <source>
        <dbReference type="ARBA" id="ARBA00022737"/>
    </source>
</evidence>
<evidence type="ECO:0000256" key="6">
    <source>
        <dbReference type="ARBA" id="ARBA00022821"/>
    </source>
</evidence>
<comment type="similarity">
    <text evidence="2">Belongs to the disease resistance NB-LRR family.</text>
</comment>
<keyword evidence="7" id="KW-0067">ATP-binding</keyword>
<dbReference type="InterPro" id="IPR029472">
    <property type="entry name" value="Copia-like_N"/>
</dbReference>
<accession>A0A2G2WUY9</accession>
<dbReference type="Pfam" id="PF14244">
    <property type="entry name" value="Retrotran_gag_3"/>
    <property type="match status" value="1"/>
</dbReference>
<dbReference type="InterPro" id="IPR036388">
    <property type="entry name" value="WH-like_DNA-bd_sf"/>
</dbReference>
<dbReference type="EMBL" id="MLFT02000005">
    <property type="protein sequence ID" value="PHT49011.1"/>
    <property type="molecule type" value="Genomic_DNA"/>
</dbReference>
<name>A0A2G2WUY9_CAPBA</name>
<dbReference type="GO" id="GO:0043531">
    <property type="term" value="F:ADP binding"/>
    <property type="evidence" value="ECO:0007669"/>
    <property type="project" value="InterPro"/>
</dbReference>
<dbReference type="InterPro" id="IPR058922">
    <property type="entry name" value="WHD_DRP"/>
</dbReference>
<dbReference type="InterPro" id="IPR044974">
    <property type="entry name" value="Disease_R_plants"/>
</dbReference>
<dbReference type="InterPro" id="IPR038005">
    <property type="entry name" value="RX-like_CC"/>
</dbReference>